<dbReference type="CDD" id="cd09272">
    <property type="entry name" value="RNase_HI_RT_Ty1"/>
    <property type="match status" value="1"/>
</dbReference>
<dbReference type="PANTHER" id="PTHR11439:SF470">
    <property type="entry name" value="CYSTEINE-RICH RLK (RECEPTOR-LIKE PROTEIN KINASE) 8"/>
    <property type="match status" value="1"/>
</dbReference>
<organism evidence="1 2">
    <name type="scientific">Austropuccinia psidii MF-1</name>
    <dbReference type="NCBI Taxonomy" id="1389203"/>
    <lineage>
        <taxon>Eukaryota</taxon>
        <taxon>Fungi</taxon>
        <taxon>Dikarya</taxon>
        <taxon>Basidiomycota</taxon>
        <taxon>Pucciniomycotina</taxon>
        <taxon>Pucciniomycetes</taxon>
        <taxon>Pucciniales</taxon>
        <taxon>Sphaerophragmiaceae</taxon>
        <taxon>Austropuccinia</taxon>
    </lineage>
</organism>
<accession>A0A9Q3PRR2</accession>
<dbReference type="AlphaFoldDB" id="A0A9Q3PRR2"/>
<gene>
    <name evidence="1" type="ORF">O181_109812</name>
</gene>
<evidence type="ECO:0000313" key="1">
    <source>
        <dbReference type="EMBL" id="MBW0570097.1"/>
    </source>
</evidence>
<sequence length="245" mass="28118">MTLQFLDPTSISKEFEIKDIGAEDLILEVKIYHCNDFISIDKQHLISYLLRLYVLDKCNPVLTPLPPQTHMGTALKEKLVKFKSLKVNYPSAIGSIDYLSTATLPDLSHAVRALSQFLESPRINNWDNFLHILEYLNGSQNIGLVYSWGSKEGVRAYSNMDWGNFQETHFSLTGFLVTFEGSLVIWKTRKQLTVSISTAEAEYKELCYLMSELVWFQQWCHEFSLSQVSKPIPIHEENQSCINTV</sequence>
<keyword evidence="2" id="KW-1185">Reference proteome</keyword>
<evidence type="ECO:0000313" key="2">
    <source>
        <dbReference type="Proteomes" id="UP000765509"/>
    </source>
</evidence>
<dbReference type="Proteomes" id="UP000765509">
    <property type="component" value="Unassembled WGS sequence"/>
</dbReference>
<reference evidence="1" key="1">
    <citation type="submission" date="2021-03" db="EMBL/GenBank/DDBJ databases">
        <title>Draft genome sequence of rust myrtle Austropuccinia psidii MF-1, a brazilian biotype.</title>
        <authorList>
            <person name="Quecine M.C."/>
            <person name="Pachon D.M.R."/>
            <person name="Bonatelli M.L."/>
            <person name="Correr F.H."/>
            <person name="Franceschini L.M."/>
            <person name="Leite T.F."/>
            <person name="Margarido G.R.A."/>
            <person name="Almeida C.A."/>
            <person name="Ferrarezi J.A."/>
            <person name="Labate C.A."/>
        </authorList>
    </citation>
    <scope>NUCLEOTIDE SEQUENCE</scope>
    <source>
        <strain evidence="1">MF-1</strain>
    </source>
</reference>
<dbReference type="PANTHER" id="PTHR11439">
    <property type="entry name" value="GAG-POL-RELATED RETROTRANSPOSON"/>
    <property type="match status" value="1"/>
</dbReference>
<proteinExistence type="predicted"/>
<dbReference type="EMBL" id="AVOT02085627">
    <property type="protein sequence ID" value="MBW0570097.1"/>
    <property type="molecule type" value="Genomic_DNA"/>
</dbReference>
<protein>
    <recommendedName>
        <fullName evidence="3">Reverse transcriptase Ty1/copia-type domain-containing protein</fullName>
    </recommendedName>
</protein>
<comment type="caution">
    <text evidence="1">The sequence shown here is derived from an EMBL/GenBank/DDBJ whole genome shotgun (WGS) entry which is preliminary data.</text>
</comment>
<name>A0A9Q3PRR2_9BASI</name>
<evidence type="ECO:0008006" key="3">
    <source>
        <dbReference type="Google" id="ProtNLM"/>
    </source>
</evidence>